<reference evidence="2 3" key="1">
    <citation type="submission" date="2024-04" db="EMBL/GenBank/DDBJ databases">
        <title>Complete genome sequence of Fusarium acuminatum.</title>
        <authorList>
            <person name="Lan B."/>
        </authorList>
    </citation>
    <scope>NUCLEOTIDE SEQUENCE [LARGE SCALE GENOMIC DNA]</scope>
    <source>
        <strain evidence="2">1A</strain>
    </source>
</reference>
<evidence type="ECO:0000313" key="3">
    <source>
        <dbReference type="Proteomes" id="UP001489902"/>
    </source>
</evidence>
<keyword evidence="3" id="KW-1185">Reference proteome</keyword>
<proteinExistence type="predicted"/>
<dbReference type="EMBL" id="CP151260">
    <property type="protein sequence ID" value="WZH41847.1"/>
    <property type="molecule type" value="Genomic_DNA"/>
</dbReference>
<accession>A0ABZ2WM94</accession>
<feature type="compositionally biased region" description="Polar residues" evidence="1">
    <location>
        <begin position="214"/>
        <end position="230"/>
    </location>
</feature>
<gene>
    <name evidence="2" type="ORF">QYS62_002807</name>
</gene>
<evidence type="ECO:0000256" key="1">
    <source>
        <dbReference type="SAM" id="MobiDB-lite"/>
    </source>
</evidence>
<sequence>MVVLPGTDFLESLRLLFDEAGRNGRDAKLEFTHLRGIIIEFVASCAHMSSAKARANCTFTFADGAESENILALPPSKLNIEESRAELHNAATAEEFIEILRTIINKRKSPRQTAKEKREARKRTNTPPESPKGKIQKRQEAAKPIKEKFTTTPENSPNKAARIKWLHDNLKKKATQPPSSNRKNSIGRTMTGSLGNDKPLEDVDSDEPGCMELDSNTLLAPSQSETNTAEKQQEMMEPEEGSTSICPKLEQQEDTHMEDIEDIPDDNAENPLVDRRPGVLEVATAVTDIGPSEWIEFKPKLLNMLDRMQAVPTPEESNEALKRLQTAISHTKPERALIPADTWAEYEKKLIDYAKKGYFESAWAERHERIGKVIYLKEEQAAVQGGDWDRLRAAVRIWFMLTDTTAPPQESLKPNESDKWLVDRLGDITFLERMFACKKRMEAIKVTGPA</sequence>
<evidence type="ECO:0000313" key="2">
    <source>
        <dbReference type="EMBL" id="WZH41847.1"/>
    </source>
</evidence>
<feature type="compositionally biased region" description="Polar residues" evidence="1">
    <location>
        <begin position="176"/>
        <end position="194"/>
    </location>
</feature>
<organism evidence="2 3">
    <name type="scientific">Fusarium acuminatum</name>
    <dbReference type="NCBI Taxonomy" id="5515"/>
    <lineage>
        <taxon>Eukaryota</taxon>
        <taxon>Fungi</taxon>
        <taxon>Dikarya</taxon>
        <taxon>Ascomycota</taxon>
        <taxon>Pezizomycotina</taxon>
        <taxon>Sordariomycetes</taxon>
        <taxon>Hypocreomycetidae</taxon>
        <taxon>Hypocreales</taxon>
        <taxon>Nectriaceae</taxon>
        <taxon>Fusarium</taxon>
        <taxon>Fusarium tricinctum species complex</taxon>
    </lineage>
</organism>
<name>A0ABZ2WM94_9HYPO</name>
<feature type="compositionally biased region" description="Basic and acidic residues" evidence="1">
    <location>
        <begin position="137"/>
        <end position="149"/>
    </location>
</feature>
<protein>
    <submittedName>
        <fullName evidence="2">Uncharacterized protein</fullName>
    </submittedName>
</protein>
<dbReference type="Proteomes" id="UP001489902">
    <property type="component" value="Chromosome 1"/>
</dbReference>
<feature type="region of interest" description="Disordered" evidence="1">
    <location>
        <begin position="108"/>
        <end position="246"/>
    </location>
</feature>